<evidence type="ECO:0000313" key="3">
    <source>
        <dbReference type="EMBL" id="MFC3511922.1"/>
    </source>
</evidence>
<name>A0ABV7QJ99_9PSEU</name>
<accession>A0ABV7QJ99</accession>
<keyword evidence="2" id="KW-1133">Transmembrane helix</keyword>
<dbReference type="Proteomes" id="UP001595764">
    <property type="component" value="Unassembled WGS sequence"/>
</dbReference>
<feature type="region of interest" description="Disordered" evidence="1">
    <location>
        <begin position="232"/>
        <end position="257"/>
    </location>
</feature>
<organism evidence="3 4">
    <name type="scientific">Amycolatopsis halotolerans</name>
    <dbReference type="NCBI Taxonomy" id="330083"/>
    <lineage>
        <taxon>Bacteria</taxon>
        <taxon>Bacillati</taxon>
        <taxon>Actinomycetota</taxon>
        <taxon>Actinomycetes</taxon>
        <taxon>Pseudonocardiales</taxon>
        <taxon>Pseudonocardiaceae</taxon>
        <taxon>Amycolatopsis</taxon>
    </lineage>
</organism>
<comment type="caution">
    <text evidence="3">The sequence shown here is derived from an EMBL/GenBank/DDBJ whole genome shotgun (WGS) entry which is preliminary data.</text>
</comment>
<keyword evidence="2" id="KW-0472">Membrane</keyword>
<evidence type="ECO:0000256" key="1">
    <source>
        <dbReference type="SAM" id="MobiDB-lite"/>
    </source>
</evidence>
<keyword evidence="2" id="KW-0812">Transmembrane</keyword>
<feature type="transmembrane region" description="Helical" evidence="2">
    <location>
        <begin position="65"/>
        <end position="85"/>
    </location>
</feature>
<protein>
    <submittedName>
        <fullName evidence="3">Uncharacterized protein</fullName>
    </submittedName>
</protein>
<reference evidence="4" key="1">
    <citation type="journal article" date="2019" name="Int. J. Syst. Evol. Microbiol.">
        <title>The Global Catalogue of Microorganisms (GCM) 10K type strain sequencing project: providing services to taxonomists for standard genome sequencing and annotation.</title>
        <authorList>
            <consortium name="The Broad Institute Genomics Platform"/>
            <consortium name="The Broad Institute Genome Sequencing Center for Infectious Disease"/>
            <person name="Wu L."/>
            <person name="Ma J."/>
        </authorList>
    </citation>
    <scope>NUCLEOTIDE SEQUENCE [LARGE SCALE GENOMIC DNA]</scope>
    <source>
        <strain evidence="4">CGMCC 4.7682</strain>
    </source>
</reference>
<evidence type="ECO:0000256" key="2">
    <source>
        <dbReference type="SAM" id="Phobius"/>
    </source>
</evidence>
<feature type="compositionally biased region" description="Pro residues" evidence="1">
    <location>
        <begin position="236"/>
        <end position="247"/>
    </location>
</feature>
<dbReference type="RefSeq" id="WP_377871115.1">
    <property type="nucleotide sequence ID" value="NZ_JBHMAY010000026.1"/>
</dbReference>
<dbReference type="EMBL" id="JBHRWI010000020">
    <property type="protein sequence ID" value="MFC3511922.1"/>
    <property type="molecule type" value="Genomic_DNA"/>
</dbReference>
<gene>
    <name evidence="3" type="ORF">ACFORO_17255</name>
</gene>
<keyword evidence="4" id="KW-1185">Reference proteome</keyword>
<feature type="region of interest" description="Disordered" evidence="1">
    <location>
        <begin position="151"/>
        <end position="195"/>
    </location>
</feature>
<sequence>MNDDTVRHLWSDAELDEALAALHPHEAATDRAELDRARASMMRAAAAVSESDEPVAPQRKQRSGAWRWIAVAAAVALVTGGVVVVRELASAPSTLAPAGPGSSTDRREAGAPFTHVVTKYSRTAWVEGRSAFTIREQLDLWIPANPAGTWKGRWTRSSPPELITGKEKDSGGLPGPSQYEESAPGGRFTQNLPFPSRSPSDFLSPGWYHPTPEFVASLPTNASQLTARLFTDLNTPQPPEGDGPMPQPMNYSGTPQFPSRISYPEGTAMILNVFASGYASRELRAALLSVMDKPGFGFTPMRERPDVAQYTASSGLYYLLVSVDPAQAQLTNIQVTARNKNAGVPPGTLVSSAQFSFETTERAGD</sequence>
<evidence type="ECO:0000313" key="4">
    <source>
        <dbReference type="Proteomes" id="UP001595764"/>
    </source>
</evidence>
<proteinExistence type="predicted"/>